<feature type="region of interest" description="Disordered" evidence="7">
    <location>
        <begin position="1"/>
        <end position="40"/>
    </location>
</feature>
<protein>
    <submittedName>
        <fullName evidence="9">2295_t:CDS:1</fullName>
    </submittedName>
</protein>
<dbReference type="AlphaFoldDB" id="A0A9N9GBS5"/>
<evidence type="ECO:0000256" key="3">
    <source>
        <dbReference type="ARBA" id="ARBA00023015"/>
    </source>
</evidence>
<comment type="subcellular location">
    <subcellularLocation>
        <location evidence="1">Nucleus</location>
    </subcellularLocation>
</comment>
<gene>
    <name evidence="9" type="ORF">POCULU_LOCUS6975</name>
</gene>
<dbReference type="SMART" id="SM01370">
    <property type="entry name" value="TAFII55_N"/>
    <property type="match status" value="1"/>
</dbReference>
<evidence type="ECO:0000256" key="4">
    <source>
        <dbReference type="ARBA" id="ARBA00023163"/>
    </source>
</evidence>
<evidence type="ECO:0000256" key="1">
    <source>
        <dbReference type="ARBA" id="ARBA00004123"/>
    </source>
</evidence>
<feature type="compositionally biased region" description="Polar residues" evidence="7">
    <location>
        <begin position="301"/>
        <end position="316"/>
    </location>
</feature>
<dbReference type="PANTHER" id="PTHR12228">
    <property type="entry name" value="TRANSCRIPTION INITIATION FACTOR TFIID 55 KD SUBUNIT-RELATED"/>
    <property type="match status" value="1"/>
</dbReference>
<feature type="compositionally biased region" description="Low complexity" evidence="7">
    <location>
        <begin position="1"/>
        <end position="11"/>
    </location>
</feature>
<comment type="similarity">
    <text evidence="2">Belongs to the TAF7 family.</text>
</comment>
<dbReference type="GO" id="GO:0051123">
    <property type="term" value="P:RNA polymerase II preinitiation complex assembly"/>
    <property type="evidence" value="ECO:0007669"/>
    <property type="project" value="TreeGrafter"/>
</dbReference>
<name>A0A9N9GBS5_9GLOM</name>
<evidence type="ECO:0000256" key="2">
    <source>
        <dbReference type="ARBA" id="ARBA00009368"/>
    </source>
</evidence>
<dbReference type="GO" id="GO:0005669">
    <property type="term" value="C:transcription factor TFIID complex"/>
    <property type="evidence" value="ECO:0007669"/>
    <property type="project" value="InterPro"/>
</dbReference>
<dbReference type="InterPro" id="IPR006751">
    <property type="entry name" value="TAFII55_prot_cons_reg"/>
</dbReference>
<accession>A0A9N9GBS5</accession>
<feature type="region of interest" description="Disordered" evidence="7">
    <location>
        <begin position="301"/>
        <end position="325"/>
    </location>
</feature>
<dbReference type="GO" id="GO:0016251">
    <property type="term" value="F:RNA polymerase II general transcription initiation factor activity"/>
    <property type="evidence" value="ECO:0007669"/>
    <property type="project" value="TreeGrafter"/>
</dbReference>
<sequence>MSSSAKSASGSFKIKIPAKRTSASTFDQTKRRRKGQEEEAEVRVEEQFILRLQIPEEDREKFREQVRNRHYVDDIAILFKDPRHAIFKFNDQKYSARLVDLPCIIESQKTFNNKQFYKIADICQMLVVEWPIEDESQLNEYKTSMNMEDFIWSDGLAPPLRNVRRRRFRKRLSNRAIEEVEREVERLLKADAQAERVQYDLVEDVMDSEIGTPGLALDNSYEAEAEAGEEFYAVGEDAVEEAMAELLENKKKLEQEISETQELIQKKRNDLAATENPIMKERFEKTISRLTNDLESKQAQLSETNTRMNAMQSTNDNKTEQMKLE</sequence>
<dbReference type="CDD" id="cd08047">
    <property type="entry name" value="TAF7"/>
    <property type="match status" value="1"/>
</dbReference>
<keyword evidence="10" id="KW-1185">Reference proteome</keyword>
<proteinExistence type="inferred from homology"/>
<organism evidence="9 10">
    <name type="scientific">Paraglomus occultum</name>
    <dbReference type="NCBI Taxonomy" id="144539"/>
    <lineage>
        <taxon>Eukaryota</taxon>
        <taxon>Fungi</taxon>
        <taxon>Fungi incertae sedis</taxon>
        <taxon>Mucoromycota</taxon>
        <taxon>Glomeromycotina</taxon>
        <taxon>Glomeromycetes</taxon>
        <taxon>Paraglomerales</taxon>
        <taxon>Paraglomeraceae</taxon>
        <taxon>Paraglomus</taxon>
    </lineage>
</organism>
<dbReference type="Pfam" id="PF04658">
    <property type="entry name" value="TAFII55_N"/>
    <property type="match status" value="1"/>
</dbReference>
<dbReference type="OrthoDB" id="153872at2759"/>
<keyword evidence="4" id="KW-0804">Transcription</keyword>
<evidence type="ECO:0000313" key="9">
    <source>
        <dbReference type="EMBL" id="CAG8591021.1"/>
    </source>
</evidence>
<dbReference type="EMBL" id="CAJVPJ010001432">
    <property type="protein sequence ID" value="CAG8591021.1"/>
    <property type="molecule type" value="Genomic_DNA"/>
</dbReference>
<evidence type="ECO:0000256" key="7">
    <source>
        <dbReference type="SAM" id="MobiDB-lite"/>
    </source>
</evidence>
<comment type="caution">
    <text evidence="9">The sequence shown here is derived from an EMBL/GenBank/DDBJ whole genome shotgun (WGS) entry which is preliminary data.</text>
</comment>
<keyword evidence="6" id="KW-0175">Coiled coil</keyword>
<evidence type="ECO:0000313" key="10">
    <source>
        <dbReference type="Proteomes" id="UP000789572"/>
    </source>
</evidence>
<dbReference type="PANTHER" id="PTHR12228:SF0">
    <property type="entry name" value="TATA-BOX BINDING PROTEIN ASSOCIATED FACTOR 7"/>
    <property type="match status" value="1"/>
</dbReference>
<keyword evidence="5" id="KW-0539">Nucleus</keyword>
<feature type="domain" description="TAFII55 protein conserved region" evidence="8">
    <location>
        <begin position="44"/>
        <end position="196"/>
    </location>
</feature>
<dbReference type="Proteomes" id="UP000789572">
    <property type="component" value="Unassembled WGS sequence"/>
</dbReference>
<reference evidence="9" key="1">
    <citation type="submission" date="2021-06" db="EMBL/GenBank/DDBJ databases">
        <authorList>
            <person name="Kallberg Y."/>
            <person name="Tangrot J."/>
            <person name="Rosling A."/>
        </authorList>
    </citation>
    <scope>NUCLEOTIDE SEQUENCE</scope>
    <source>
        <strain evidence="9">IA702</strain>
    </source>
</reference>
<evidence type="ECO:0000256" key="6">
    <source>
        <dbReference type="SAM" id="Coils"/>
    </source>
</evidence>
<evidence type="ECO:0000256" key="5">
    <source>
        <dbReference type="ARBA" id="ARBA00023242"/>
    </source>
</evidence>
<feature type="coiled-coil region" evidence="6">
    <location>
        <begin position="170"/>
        <end position="197"/>
    </location>
</feature>
<keyword evidence="3" id="KW-0805">Transcription regulation</keyword>
<dbReference type="InterPro" id="IPR037817">
    <property type="entry name" value="TAF7"/>
</dbReference>
<evidence type="ECO:0000259" key="8">
    <source>
        <dbReference type="SMART" id="SM01370"/>
    </source>
</evidence>